<dbReference type="KEGG" id="vg:80551815"/>
<gene>
    <name evidence="2" type="primary">GPP</name>
</gene>
<keyword evidence="1" id="KW-0472">Membrane</keyword>
<dbReference type="RefSeq" id="YP_010840590.1">
    <property type="nucleotide sequence ID" value="NC_078851.1"/>
</dbReference>
<evidence type="ECO:0000313" key="3">
    <source>
        <dbReference type="Proteomes" id="UP001061784"/>
    </source>
</evidence>
<evidence type="ECO:0000313" key="2">
    <source>
        <dbReference type="EMBL" id="CAD0281686.1"/>
    </source>
</evidence>
<dbReference type="GeneID" id="80551815"/>
<sequence length="651" mass="74262">MYFKFLTIFIIANLVYTSEVVDISGRKDVIDIPESGCDNKMVKERGIYLVCFVKNCEIKTNALKYNNTCFKLSGEITTFLANGQFLSFIVPEQDDSICHKYMSHSWCTVILNLKSILIASSLWIIGFLIKVPVMHGFRVIDKTLSLIFKGKKSCKSCNKDYRIAHFECDVPTQHRTDYHIVYYALLIITMLILPGTISAEKMDSKFNTYDHDGFTEFVIADKENIVNEFYKDQNHIQITVVRSYYEYSLSYVHDVLSKISDEITSSSYSCKDDKEECYKNLNGDTHTYGNVKKNHDGFTCIFTNALLCASCDAIVEPFGVVYETTSIRPVIEIKVEINNDIQKLIRIDDYSDISDEFFYIRFLNIVEPSPEYVFSKDGDAYTGNICGAPSKNCYGSHILKNGTASYYYEPEYSDDNNWASTITLKKCTINENLDIKQLRYLGRVANNTVHSNKDFGHYSIGVRNKMLLNDQICESPVTVRSIVASGCYNCKYGFDVEIEHMQSKINKCGKLECSTPIYKSKTYVKDGLNAKLKLFSDTKELKISCNDRDFDVTLNEDKVLNHYTSSSYVSEVSVDKLSNLQDAFNLISMDKIKMLVFGIIGIVTIYVTLHFTIKIIVDISKIRKGKSVYKKVKKDSSADDEGIEYVYVTSN</sequence>
<dbReference type="Proteomes" id="UP001061784">
    <property type="component" value="Genome"/>
</dbReference>
<feature type="transmembrane region" description="Helical" evidence="1">
    <location>
        <begin position="180"/>
        <end position="197"/>
    </location>
</feature>
<keyword evidence="1" id="KW-1133">Transmembrane helix</keyword>
<protein>
    <submittedName>
        <fullName evidence="2">Glycoprotein</fullName>
    </submittedName>
</protein>
<reference evidence="2" key="1">
    <citation type="submission" date="2020-07" db="EMBL/GenBank/DDBJ databases">
        <authorList>
            <person name="Von Bargen S."/>
        </authorList>
    </citation>
    <scope>NUCLEOTIDE SEQUENCE</scope>
    <source>
        <strain evidence="2">A72</strain>
    </source>
</reference>
<keyword evidence="1" id="KW-0812">Transmembrane</keyword>
<proteinExistence type="predicted"/>
<dbReference type="EMBL" id="LR828199">
    <property type="protein sequence ID" value="CAD0281686.1"/>
    <property type="molecule type" value="Viral_cRNA"/>
</dbReference>
<feature type="transmembrane region" description="Helical" evidence="1">
    <location>
        <begin position="594"/>
        <end position="617"/>
    </location>
</feature>
<evidence type="ECO:0000256" key="1">
    <source>
        <dbReference type="SAM" id="Phobius"/>
    </source>
</evidence>
<feature type="transmembrane region" description="Helical" evidence="1">
    <location>
        <begin position="109"/>
        <end position="129"/>
    </location>
</feature>
<keyword evidence="3" id="KW-1185">Reference proteome</keyword>
<organism evidence="2">
    <name type="scientific">Common oak ringspot-associated virus</name>
    <dbReference type="NCBI Taxonomy" id="2742449"/>
    <lineage>
        <taxon>Viruses</taxon>
        <taxon>Riboviria</taxon>
        <taxon>Orthornavirae</taxon>
        <taxon>Negarnaviricota</taxon>
        <taxon>Polyploviricotina</taxon>
        <taxon>Bunyaviricetes</taxon>
        <taxon>Elliovirales</taxon>
        <taxon>Fimoviridae</taxon>
        <taxon>Emaravirus</taxon>
        <taxon>Emaravirus quercus</taxon>
    </lineage>
</organism>
<accession>A0A7G2A5L0</accession>
<name>A0A7G2A5L0_9VIRU</name>